<evidence type="ECO:0000313" key="8">
    <source>
        <dbReference type="Proteomes" id="UP000703038"/>
    </source>
</evidence>
<gene>
    <name evidence="7" type="ORF">JOE42_001302</name>
</gene>
<evidence type="ECO:0000256" key="1">
    <source>
        <dbReference type="ARBA" id="ARBA00004953"/>
    </source>
</evidence>
<dbReference type="InterPro" id="IPR014008">
    <property type="entry name" value="Cbl_synth_MTase_CbiT"/>
</dbReference>
<dbReference type="RefSeq" id="WP_204867409.1">
    <property type="nucleotide sequence ID" value="NZ_JAFBBK010000001.1"/>
</dbReference>
<dbReference type="InterPro" id="IPR014776">
    <property type="entry name" value="4pyrrole_Mease_sub2"/>
</dbReference>
<evidence type="ECO:0000259" key="6">
    <source>
        <dbReference type="Pfam" id="PF00590"/>
    </source>
</evidence>
<dbReference type="GO" id="GO:0046025">
    <property type="term" value="F:precorrin-6Y C5,15-methyltransferase (decarboxylating) activity"/>
    <property type="evidence" value="ECO:0007669"/>
    <property type="project" value="UniProtKB-EC"/>
</dbReference>
<dbReference type="Gene3D" id="3.30.950.10">
    <property type="entry name" value="Methyltransferase, Cobalt-precorrin-4 Transmethylase, Domain 2"/>
    <property type="match status" value="1"/>
</dbReference>
<dbReference type="EC" id="2.1.1.132" evidence="7"/>
<name>A0ABS2KRH6_9NOCA</name>
<dbReference type="PANTHER" id="PTHR43182:SF1">
    <property type="entry name" value="COBALT-PRECORRIN-7 C(5)-METHYLTRANSFERASE"/>
    <property type="match status" value="1"/>
</dbReference>
<dbReference type="PANTHER" id="PTHR43182">
    <property type="entry name" value="COBALT-PRECORRIN-6B C(15)-METHYLTRANSFERASE (DECARBOXYLATING)"/>
    <property type="match status" value="1"/>
</dbReference>
<keyword evidence="2" id="KW-0169">Cobalamin biosynthesis</keyword>
<dbReference type="InterPro" id="IPR050714">
    <property type="entry name" value="Cobalamin_biosynth_MTase"/>
</dbReference>
<evidence type="ECO:0000256" key="4">
    <source>
        <dbReference type="ARBA" id="ARBA00022679"/>
    </source>
</evidence>
<feature type="domain" description="Tetrapyrrole methylase" evidence="6">
    <location>
        <begin position="12"/>
        <end position="193"/>
    </location>
</feature>
<sequence>MTGLDRSSTIDVVGVGADGWAGLSPTSRDAVESADVLFGSERQLDAVPGTAARRIAWPTPMLPALAGLLDEHAGARRCVLASGDPMFHGIGVTLTRLLGADALRVLPHPSSASLACARLGWALHDVEVVSLVNRPIETVLPALAHRRRVLVLAENESTAAELATLLLRRGLGSSAMSVLEQLGGPRERVRALPVTDWVDARDVDSLSVVALEVRGNTVSRAPGLDDALYVGDGQLTKREVRALTLSALAPSPGERLWDVGGGSGSIAIEWMRTHPACSAIAFERVDSRSATIRTNAVALGVPSLVVRGAAPDSFVGAPEPDAVFVGGGATQPGVMDACWDALPEGGRLVANAVTAESESLLLQWYQRHGGLLRRLQVHRGEPLGGFTGWRPQMPVTQWSVAKNEKETA</sequence>
<dbReference type="SUPFAM" id="SSF53790">
    <property type="entry name" value="Tetrapyrrole methylase"/>
    <property type="match status" value="1"/>
</dbReference>
<dbReference type="Proteomes" id="UP000703038">
    <property type="component" value="Unassembled WGS sequence"/>
</dbReference>
<dbReference type="NCBIfam" id="TIGR02467">
    <property type="entry name" value="CbiE"/>
    <property type="match status" value="1"/>
</dbReference>
<dbReference type="GO" id="GO:0032259">
    <property type="term" value="P:methylation"/>
    <property type="evidence" value="ECO:0007669"/>
    <property type="project" value="UniProtKB-KW"/>
</dbReference>
<keyword evidence="3 7" id="KW-0489">Methyltransferase</keyword>
<dbReference type="PIRSF" id="PIRSF036428">
    <property type="entry name" value="CobL"/>
    <property type="match status" value="1"/>
</dbReference>
<dbReference type="InterPro" id="IPR012818">
    <property type="entry name" value="CbiE"/>
</dbReference>
<organism evidence="7 8">
    <name type="scientific">Rhodococcoides corynebacterioides</name>
    <dbReference type="NCBI Taxonomy" id="53972"/>
    <lineage>
        <taxon>Bacteria</taxon>
        <taxon>Bacillati</taxon>
        <taxon>Actinomycetota</taxon>
        <taxon>Actinomycetes</taxon>
        <taxon>Mycobacteriales</taxon>
        <taxon>Nocardiaceae</taxon>
        <taxon>Rhodococcoides</taxon>
    </lineage>
</organism>
<comment type="pathway">
    <text evidence="1">Cofactor biosynthesis; adenosylcobalamin biosynthesis.</text>
</comment>
<protein>
    <submittedName>
        <fullName evidence="7">Precorrin-6Y C5,15-methyltransferase (Decarboxylating)</fullName>
        <ecNumber evidence="7">2.1.1.132</ecNumber>
    </submittedName>
</protein>
<dbReference type="NCBIfam" id="TIGR02469">
    <property type="entry name" value="CbiT"/>
    <property type="match status" value="1"/>
</dbReference>
<dbReference type="Gene3D" id="3.40.1010.10">
    <property type="entry name" value="Cobalt-precorrin-4 Transmethylase, Domain 1"/>
    <property type="match status" value="1"/>
</dbReference>
<evidence type="ECO:0000256" key="2">
    <source>
        <dbReference type="ARBA" id="ARBA00022573"/>
    </source>
</evidence>
<dbReference type="InterPro" id="IPR006365">
    <property type="entry name" value="Cbl_synth_CobL"/>
</dbReference>
<proteinExistence type="predicted"/>
<dbReference type="Pfam" id="PF00590">
    <property type="entry name" value="TP_methylase"/>
    <property type="match status" value="1"/>
</dbReference>
<evidence type="ECO:0000256" key="3">
    <source>
        <dbReference type="ARBA" id="ARBA00022603"/>
    </source>
</evidence>
<dbReference type="SUPFAM" id="SSF53335">
    <property type="entry name" value="S-adenosyl-L-methionine-dependent methyltransferases"/>
    <property type="match status" value="1"/>
</dbReference>
<dbReference type="InterPro" id="IPR035996">
    <property type="entry name" value="4pyrrol_Methylase_sf"/>
</dbReference>
<keyword evidence="8" id="KW-1185">Reference proteome</keyword>
<dbReference type="InterPro" id="IPR000878">
    <property type="entry name" value="4pyrrol_Mease"/>
</dbReference>
<dbReference type="Gene3D" id="3.40.50.150">
    <property type="entry name" value="Vaccinia Virus protein VP39"/>
    <property type="match status" value="1"/>
</dbReference>
<dbReference type="EMBL" id="JAFBBK010000001">
    <property type="protein sequence ID" value="MBM7414569.1"/>
    <property type="molecule type" value="Genomic_DNA"/>
</dbReference>
<accession>A0ABS2KRH6</accession>
<evidence type="ECO:0000256" key="5">
    <source>
        <dbReference type="ARBA" id="ARBA00022691"/>
    </source>
</evidence>
<reference evidence="7 8" key="1">
    <citation type="submission" date="2021-01" db="EMBL/GenBank/DDBJ databases">
        <title>Genomics of switchgrass bacterial isolates.</title>
        <authorList>
            <person name="Shade A."/>
        </authorList>
    </citation>
    <scope>NUCLEOTIDE SEQUENCE [LARGE SCALE GENOMIC DNA]</scope>
    <source>
        <strain evidence="7 8">PvP111</strain>
    </source>
</reference>
<evidence type="ECO:0000313" key="7">
    <source>
        <dbReference type="EMBL" id="MBM7414569.1"/>
    </source>
</evidence>
<keyword evidence="4 7" id="KW-0808">Transferase</keyword>
<dbReference type="CDD" id="cd11644">
    <property type="entry name" value="Precorrin-6Y-MT"/>
    <property type="match status" value="1"/>
</dbReference>
<dbReference type="InterPro" id="IPR029063">
    <property type="entry name" value="SAM-dependent_MTases_sf"/>
</dbReference>
<keyword evidence="5" id="KW-0949">S-adenosyl-L-methionine</keyword>
<dbReference type="InterPro" id="IPR014777">
    <property type="entry name" value="4pyrrole_Mease_sub1"/>
</dbReference>
<comment type="caution">
    <text evidence="7">The sequence shown here is derived from an EMBL/GenBank/DDBJ whole genome shotgun (WGS) entry which is preliminary data.</text>
</comment>